<comment type="similarity">
    <text evidence="1">Belongs to the arsA ATPase family.</text>
</comment>
<accession>L9WZ44</accession>
<dbReference type="eggNOG" id="arCOG02849">
    <property type="taxonomic scope" value="Archaea"/>
</dbReference>
<organism evidence="3 4">
    <name type="scientific">Natronolimnohabitans innermongolicus JCM 12255</name>
    <dbReference type="NCBI Taxonomy" id="1227499"/>
    <lineage>
        <taxon>Archaea</taxon>
        <taxon>Methanobacteriati</taxon>
        <taxon>Methanobacteriota</taxon>
        <taxon>Stenosarchaea group</taxon>
        <taxon>Halobacteria</taxon>
        <taxon>Halobacteriales</taxon>
        <taxon>Natrialbaceae</taxon>
        <taxon>Natronolimnohabitans</taxon>
    </lineage>
</organism>
<feature type="domain" description="ArsA/GET3 Anion-transporting ATPase-like" evidence="2">
    <location>
        <begin position="86"/>
        <end position="336"/>
    </location>
</feature>
<dbReference type="Pfam" id="PF02374">
    <property type="entry name" value="ArsA_ATPase"/>
    <property type="match status" value="2"/>
</dbReference>
<dbReference type="OrthoDB" id="46198at2157"/>
<protein>
    <submittedName>
        <fullName evidence="3">Arsenite-activated ATPase ArsA</fullName>
    </submittedName>
</protein>
<dbReference type="RefSeq" id="WP_007259746.1">
    <property type="nucleotide sequence ID" value="NZ_AOHZ01000055.1"/>
</dbReference>
<gene>
    <name evidence="3" type="ORF">C493_12339</name>
</gene>
<dbReference type="Proteomes" id="UP000011602">
    <property type="component" value="Unassembled WGS sequence"/>
</dbReference>
<evidence type="ECO:0000313" key="3">
    <source>
        <dbReference type="EMBL" id="ELY54759.1"/>
    </source>
</evidence>
<evidence type="ECO:0000256" key="1">
    <source>
        <dbReference type="ARBA" id="ARBA00011040"/>
    </source>
</evidence>
<dbReference type="CDD" id="cd02035">
    <property type="entry name" value="ArsA"/>
    <property type="match status" value="1"/>
</dbReference>
<dbReference type="InterPro" id="IPR027417">
    <property type="entry name" value="P-loop_NTPase"/>
</dbReference>
<feature type="domain" description="ArsA/GET3 Anion-transporting ATPase-like" evidence="2">
    <location>
        <begin position="4"/>
        <end position="60"/>
    </location>
</feature>
<dbReference type="NCBIfam" id="TIGR00345">
    <property type="entry name" value="GET3_arsA_TRC40"/>
    <property type="match status" value="1"/>
</dbReference>
<dbReference type="GO" id="GO:0005524">
    <property type="term" value="F:ATP binding"/>
    <property type="evidence" value="ECO:0007669"/>
    <property type="project" value="InterPro"/>
</dbReference>
<keyword evidence="4" id="KW-1185">Reference proteome</keyword>
<dbReference type="InterPro" id="IPR016300">
    <property type="entry name" value="ATPase_ArsA/GET3"/>
</dbReference>
<comment type="caution">
    <text evidence="3">The sequence shown here is derived from an EMBL/GenBank/DDBJ whole genome shotgun (WGS) entry which is preliminary data.</text>
</comment>
<dbReference type="PANTHER" id="PTHR10803">
    <property type="entry name" value="ARSENICAL PUMP-DRIVING ATPASE ARSENITE-TRANSLOCATING ATPASE"/>
    <property type="match status" value="1"/>
</dbReference>
<dbReference type="GO" id="GO:0016887">
    <property type="term" value="F:ATP hydrolysis activity"/>
    <property type="evidence" value="ECO:0007669"/>
    <property type="project" value="InterPro"/>
</dbReference>
<dbReference type="EMBL" id="AOHZ01000055">
    <property type="protein sequence ID" value="ELY54759.1"/>
    <property type="molecule type" value="Genomic_DNA"/>
</dbReference>
<reference evidence="3 4" key="1">
    <citation type="journal article" date="2014" name="PLoS Genet.">
        <title>Phylogenetically driven sequencing of extremely halophilic archaea reveals strategies for static and dynamic osmo-response.</title>
        <authorList>
            <person name="Becker E.A."/>
            <person name="Seitzer P.M."/>
            <person name="Tritt A."/>
            <person name="Larsen D."/>
            <person name="Krusor M."/>
            <person name="Yao A.I."/>
            <person name="Wu D."/>
            <person name="Madern D."/>
            <person name="Eisen J.A."/>
            <person name="Darling A.E."/>
            <person name="Facciotti M.T."/>
        </authorList>
    </citation>
    <scope>NUCLEOTIDE SEQUENCE [LARGE SCALE GENOMIC DNA]</scope>
    <source>
        <strain evidence="3 4">JCM 12255</strain>
    </source>
</reference>
<dbReference type="STRING" id="1227499.C493_12339"/>
<dbReference type="Gene3D" id="3.40.50.300">
    <property type="entry name" value="P-loop containing nucleotide triphosphate hydrolases"/>
    <property type="match status" value="1"/>
</dbReference>
<name>L9WZ44_9EURY</name>
<evidence type="ECO:0000313" key="4">
    <source>
        <dbReference type="Proteomes" id="UP000011602"/>
    </source>
</evidence>
<dbReference type="InterPro" id="IPR025723">
    <property type="entry name" value="ArsA/GET3_ATPase-like"/>
</dbReference>
<evidence type="ECO:0000259" key="2">
    <source>
        <dbReference type="Pfam" id="PF02374"/>
    </source>
</evidence>
<proteinExistence type="inferred from homology"/>
<sequence>MTDCIFYGGKGGVGKTSCAAATALGLADAGHRTLVVSTDPAHSLSDSLEADFGSEPRKLERVVEPGPGLERDGDDGGDLELDPAGELWAVEIDAEAQQKRYEKLARALAADLRSAGIRLEDEEVKRIFAGGAPAGSDEIAALDLLVEYVDDGDWDIVVFDTAPTGHTLRLFDTPDVMGPVLETVQSLRGQARRIGDAAKTAVLGPMSMLGGSTSEGEESLEAFQARLERARDLLTDPERTEFRVVVLPEGMAIAESERLIETLREAGVRVDSLVVNQVLEDPEAGCSRCQSRRERHEKRVAEVRETFPDLEVLTLPEREGEVQGLEALRSISERIVGR</sequence>
<dbReference type="AlphaFoldDB" id="L9WZ44"/>
<dbReference type="PANTHER" id="PTHR10803:SF3">
    <property type="entry name" value="ATPASE GET3"/>
    <property type="match status" value="1"/>
</dbReference>
<dbReference type="PATRIC" id="fig|1227499.3.peg.2533"/>
<dbReference type="SUPFAM" id="SSF52540">
    <property type="entry name" value="P-loop containing nucleoside triphosphate hydrolases"/>
    <property type="match status" value="1"/>
</dbReference>